<keyword evidence="1" id="KW-1133">Transmembrane helix</keyword>
<dbReference type="NCBIfam" id="TIGR02837">
    <property type="entry name" value="spore_II_R"/>
    <property type="match status" value="1"/>
</dbReference>
<name>A0A1Z5HRI0_9FIRM</name>
<keyword evidence="1" id="KW-0812">Transmembrane</keyword>
<evidence type="ECO:0000256" key="1">
    <source>
        <dbReference type="SAM" id="Phobius"/>
    </source>
</evidence>
<dbReference type="EMBL" id="BDGJ01000059">
    <property type="protein sequence ID" value="GAW92133.1"/>
    <property type="molecule type" value="Genomic_DNA"/>
</dbReference>
<evidence type="ECO:0000313" key="3">
    <source>
        <dbReference type="Proteomes" id="UP000197032"/>
    </source>
</evidence>
<organism evidence="2 3">
    <name type="scientific">Calderihabitans maritimus</name>
    <dbReference type="NCBI Taxonomy" id="1246530"/>
    <lineage>
        <taxon>Bacteria</taxon>
        <taxon>Bacillati</taxon>
        <taxon>Bacillota</taxon>
        <taxon>Clostridia</taxon>
        <taxon>Neomoorellales</taxon>
        <taxon>Calderihabitantaceae</taxon>
        <taxon>Calderihabitans</taxon>
    </lineage>
</organism>
<dbReference type="InterPro" id="IPR014202">
    <property type="entry name" value="Spore_II_R"/>
</dbReference>
<sequence>MFSLNYRYRIIMLICLMLLVWVGAVVVNRPGIYRPYGLIRLHIIANSDTPEDQELKRKVRDAIMAELGSRFQAANTLSEARRVVRANLAAMEQIAARTIRTAGKDYPVTARWGYFDFPTKSYGSFVLPAGRYEAVRVVIGEGKGENWWCVLFPPLCFVDISNNLARGTGGELSTPALAGGDWIPEQEGRELQVEWKIKIWEIFKRSHDAVMQLGKKPSD</sequence>
<protein>
    <recommendedName>
        <fullName evidence="4">Stage II sporulation protein R</fullName>
    </recommendedName>
</protein>
<accession>A0A1Z5HRI0</accession>
<dbReference type="Pfam" id="PF09551">
    <property type="entry name" value="Spore_II_R"/>
    <property type="match status" value="1"/>
</dbReference>
<evidence type="ECO:0000313" key="2">
    <source>
        <dbReference type="EMBL" id="GAW92133.1"/>
    </source>
</evidence>
<reference evidence="3" key="1">
    <citation type="journal article" date="2017" name="Appl. Environ. Microbiol.">
        <title>Genomic analysis of Calderihabitans maritimus KKC1, a thermophilic hydrogenogenic carboxydotrophic bacterium isolated from marine sediment.</title>
        <authorList>
            <person name="Omae K."/>
            <person name="Yoneda Y."/>
            <person name="Fukuyama Y."/>
            <person name="Yoshida T."/>
            <person name="Sako Y."/>
        </authorList>
    </citation>
    <scope>NUCLEOTIDE SEQUENCE [LARGE SCALE GENOMIC DNA]</scope>
    <source>
        <strain evidence="3">KKC1</strain>
    </source>
</reference>
<comment type="caution">
    <text evidence="2">The sequence shown here is derived from an EMBL/GenBank/DDBJ whole genome shotgun (WGS) entry which is preliminary data.</text>
</comment>
<evidence type="ECO:0008006" key="4">
    <source>
        <dbReference type="Google" id="ProtNLM"/>
    </source>
</evidence>
<gene>
    <name evidence="2" type="ORF">KKC1_12920</name>
</gene>
<dbReference type="RefSeq" id="WP_192868106.1">
    <property type="nucleotide sequence ID" value="NZ_BDGJ01000059.1"/>
</dbReference>
<keyword evidence="1" id="KW-0472">Membrane</keyword>
<keyword evidence="3" id="KW-1185">Reference proteome</keyword>
<feature type="transmembrane region" description="Helical" evidence="1">
    <location>
        <begin position="6"/>
        <end position="27"/>
    </location>
</feature>
<dbReference type="AlphaFoldDB" id="A0A1Z5HRI0"/>
<dbReference type="Proteomes" id="UP000197032">
    <property type="component" value="Unassembled WGS sequence"/>
</dbReference>
<proteinExistence type="predicted"/>